<sequence>MTKEEKFVVNPLEKYFLDPKRSGARWTIKHRPGYGTSATGYDLQVERKNQVLLIEAKYIRGSFAAALAGLVIAPLTSKQEKMKSKKKKSWSAVVCWAIGCGYQRGGRAKKYKMSGIYQILFDCLGRNLKFWECYSDLLRVKYVFFVDGNKVGKISFYKIINFAKRYKSSMDKSLHQRRTEAEKLAKGIKFK</sequence>
<comment type="caution">
    <text evidence="1">The sequence shown here is derived from an EMBL/GenBank/DDBJ whole genome shotgun (WGS) entry which is preliminary data.</text>
</comment>
<protein>
    <submittedName>
        <fullName evidence="1">Uncharacterized protein</fullName>
    </submittedName>
</protein>
<evidence type="ECO:0000313" key="2">
    <source>
        <dbReference type="Proteomes" id="UP000178880"/>
    </source>
</evidence>
<dbReference type="Proteomes" id="UP000178880">
    <property type="component" value="Unassembled WGS sequence"/>
</dbReference>
<accession>A0A1G2CFT5</accession>
<evidence type="ECO:0000313" key="1">
    <source>
        <dbReference type="EMBL" id="OGY99277.1"/>
    </source>
</evidence>
<proteinExistence type="predicted"/>
<gene>
    <name evidence="1" type="ORF">A2945_04875</name>
</gene>
<reference evidence="1 2" key="1">
    <citation type="journal article" date="2016" name="Nat. Commun.">
        <title>Thousands of microbial genomes shed light on interconnected biogeochemical processes in an aquifer system.</title>
        <authorList>
            <person name="Anantharaman K."/>
            <person name="Brown C.T."/>
            <person name="Hug L.A."/>
            <person name="Sharon I."/>
            <person name="Castelle C.J."/>
            <person name="Probst A.J."/>
            <person name="Thomas B.C."/>
            <person name="Singh A."/>
            <person name="Wilkins M.J."/>
            <person name="Karaoz U."/>
            <person name="Brodie E.L."/>
            <person name="Williams K.H."/>
            <person name="Hubbard S.S."/>
            <person name="Banfield J.F."/>
        </authorList>
    </citation>
    <scope>NUCLEOTIDE SEQUENCE [LARGE SCALE GENOMIC DNA]</scope>
</reference>
<organism evidence="1 2">
    <name type="scientific">Candidatus Liptonbacteria bacterium RIFCSPLOWO2_01_FULL_52_25</name>
    <dbReference type="NCBI Taxonomy" id="1798650"/>
    <lineage>
        <taxon>Bacteria</taxon>
        <taxon>Candidatus Liptoniibacteriota</taxon>
    </lineage>
</organism>
<name>A0A1G2CFT5_9BACT</name>
<dbReference type="AlphaFoldDB" id="A0A1G2CFT5"/>
<dbReference type="EMBL" id="MHLA01000017">
    <property type="protein sequence ID" value="OGY99277.1"/>
    <property type="molecule type" value="Genomic_DNA"/>
</dbReference>